<evidence type="ECO:0000256" key="1">
    <source>
        <dbReference type="ARBA" id="ARBA00022603"/>
    </source>
</evidence>
<accession>A0ABR1NJ82</accession>
<evidence type="ECO:0000256" key="3">
    <source>
        <dbReference type="ARBA" id="ARBA00022691"/>
    </source>
</evidence>
<reference evidence="5 6" key="1">
    <citation type="submission" date="2024-04" db="EMBL/GenBank/DDBJ databases">
        <title>Phyllosticta paracitricarpa is synonymous to the EU quarantine fungus P. citricarpa based on phylogenomic analyses.</title>
        <authorList>
            <consortium name="Lawrence Berkeley National Laboratory"/>
            <person name="Van ingen-buijs V.A."/>
            <person name="Van westerhoven A.C."/>
            <person name="Haridas S."/>
            <person name="Skiadas P."/>
            <person name="Martin F."/>
            <person name="Groenewald J.Z."/>
            <person name="Crous P.W."/>
            <person name="Seidl M.F."/>
        </authorList>
    </citation>
    <scope>NUCLEOTIDE SEQUENCE [LARGE SCALE GENOMIC DNA]</scope>
    <source>
        <strain evidence="5 6">CBS 141358</strain>
    </source>
</reference>
<keyword evidence="6" id="KW-1185">Reference proteome</keyword>
<dbReference type="InterPro" id="IPR016461">
    <property type="entry name" value="COMT-like"/>
</dbReference>
<protein>
    <submittedName>
        <fullName evidence="5">Cercosporin toxin biosynthesis protein-like protein</fullName>
    </submittedName>
</protein>
<keyword evidence="1" id="KW-0489">Methyltransferase</keyword>
<feature type="non-terminal residue" evidence="5">
    <location>
        <position position="1"/>
    </location>
</feature>
<dbReference type="Gene3D" id="3.40.50.150">
    <property type="entry name" value="Vaccinia Virus protein VP39"/>
    <property type="match status" value="1"/>
</dbReference>
<dbReference type="InterPro" id="IPR029063">
    <property type="entry name" value="SAM-dependent_MTases_sf"/>
</dbReference>
<keyword evidence="2" id="KW-0808">Transferase</keyword>
<feature type="domain" description="O-methyltransferase C-terminal" evidence="4">
    <location>
        <begin position="2"/>
        <end position="150"/>
    </location>
</feature>
<gene>
    <name evidence="5" type="ORF">JOL62DRAFT_495462</name>
</gene>
<dbReference type="PANTHER" id="PTHR43712">
    <property type="entry name" value="PUTATIVE (AFU_ORTHOLOGUE AFUA_4G14580)-RELATED"/>
    <property type="match status" value="1"/>
</dbReference>
<dbReference type="PANTHER" id="PTHR43712:SF5">
    <property type="entry name" value="O-METHYLTRANSFERASE ASQN-RELATED"/>
    <property type="match status" value="1"/>
</dbReference>
<dbReference type="SUPFAM" id="SSF53335">
    <property type="entry name" value="S-adenosyl-L-methionine-dependent methyltransferases"/>
    <property type="match status" value="1"/>
</dbReference>
<proteinExistence type="predicted"/>
<evidence type="ECO:0000259" key="4">
    <source>
        <dbReference type="Pfam" id="PF00891"/>
    </source>
</evidence>
<keyword evidence="3" id="KW-0949">S-adenosyl-L-methionine</keyword>
<dbReference type="PROSITE" id="PS51683">
    <property type="entry name" value="SAM_OMT_II"/>
    <property type="match status" value="1"/>
</dbReference>
<organism evidence="5 6">
    <name type="scientific">Phyllosticta paracitricarpa</name>
    <dbReference type="NCBI Taxonomy" id="2016321"/>
    <lineage>
        <taxon>Eukaryota</taxon>
        <taxon>Fungi</taxon>
        <taxon>Dikarya</taxon>
        <taxon>Ascomycota</taxon>
        <taxon>Pezizomycotina</taxon>
        <taxon>Dothideomycetes</taxon>
        <taxon>Dothideomycetes incertae sedis</taxon>
        <taxon>Botryosphaeriales</taxon>
        <taxon>Phyllostictaceae</taxon>
        <taxon>Phyllosticta</taxon>
    </lineage>
</organism>
<evidence type="ECO:0000313" key="5">
    <source>
        <dbReference type="EMBL" id="KAK7614246.1"/>
    </source>
</evidence>
<sequence length="160" mass="18078">AVMVEVGGGHGHIACAIARVTENLKVIVEELPGTVETAVKEIPPELKSRVLCQAQDNFTEQKVKGADVYFFSKTFRDWSDEYCIQILRNLVPATKEGSRAVIYDESKVCAMLQKVCSFHYFRSFTDLTMLCAHNGKERTKEEWKQLLKAADERFGPVEFA</sequence>
<dbReference type="Pfam" id="PF00891">
    <property type="entry name" value="Methyltransf_2"/>
    <property type="match status" value="1"/>
</dbReference>
<dbReference type="Proteomes" id="UP001367316">
    <property type="component" value="Unassembled WGS sequence"/>
</dbReference>
<evidence type="ECO:0000256" key="2">
    <source>
        <dbReference type="ARBA" id="ARBA00022679"/>
    </source>
</evidence>
<name>A0ABR1NJ82_9PEZI</name>
<dbReference type="InterPro" id="IPR001077">
    <property type="entry name" value="COMT_C"/>
</dbReference>
<comment type="caution">
    <text evidence="5">The sequence shown here is derived from an EMBL/GenBank/DDBJ whole genome shotgun (WGS) entry which is preliminary data.</text>
</comment>
<dbReference type="EMBL" id="JBBPBF010000004">
    <property type="protein sequence ID" value="KAK7614246.1"/>
    <property type="molecule type" value="Genomic_DNA"/>
</dbReference>
<evidence type="ECO:0000313" key="6">
    <source>
        <dbReference type="Proteomes" id="UP001367316"/>
    </source>
</evidence>